<dbReference type="Gene3D" id="3.30.1730.10">
    <property type="entry name" value="AMP nucleoside phosphorylase, N-terminal domain"/>
    <property type="match status" value="1"/>
</dbReference>
<keyword evidence="4" id="KW-1185">Reference proteome</keyword>
<dbReference type="PANTHER" id="PTHR43691:SF6">
    <property type="entry name" value="AMP NUCLEOSIDASE"/>
    <property type="match status" value="1"/>
</dbReference>
<dbReference type="SUPFAM" id="SSF53167">
    <property type="entry name" value="Purine and uridine phosphorylases"/>
    <property type="match status" value="1"/>
</dbReference>
<protein>
    <submittedName>
        <fullName evidence="3">AMP nucleosidase</fullName>
    </submittedName>
</protein>
<dbReference type="InterPro" id="IPR047039">
    <property type="entry name" value="AMN_phosphorylase"/>
</dbReference>
<sequence length="504" mass="54603">MSTEGGTNTEGLSPKAAVDELIALSDQAVITSKASIDALLAGSSAEPRWGRYPELVVHVEGTPETFPRASYGVVQDPGVYSSEIAQPALFRYYLTEQLELLARRYPVHISVREGSTIIPLQYMSVMDDDALRTLPPGVASALGSEAPLVDILAVNDAIADGDLDAPFRPANPLFLFSPLRTDLALQRLRHYTGSNPADFQDYVLFTNYALHVDSFIEYALELSRAGGVDTSSGAAYTWISGPDGLGFPLAELNNERAQQLKSAGSDAQMPAWHLFAADSDTPGGATISGHGISLVNIGVGPSNAKTITDCVAVLRPHCWMMVGHCAGLDARMNVGDLILPNSYLRKDGVLDRYVSPDTPVPALAEVQQALEVGIGSSYVELMGVTPQMRTGTVMTTHDRNWEYWPADEIQGLLARTAVMSVEMESGTIAANGYRYRVPYGALLAVSDKPLHNQPKLPTMARQFYQASKYHHFLAAVHACQHLANSPRAAHSRKLRRVIGEVPFR</sequence>
<dbReference type="CDD" id="cd17762">
    <property type="entry name" value="AMN"/>
    <property type="match status" value="1"/>
</dbReference>
<dbReference type="InterPro" id="IPR037109">
    <property type="entry name" value="AMP_N_sf"/>
</dbReference>
<dbReference type="Pfam" id="PF10423">
    <property type="entry name" value="AMNp_N"/>
    <property type="match status" value="1"/>
</dbReference>
<evidence type="ECO:0000313" key="3">
    <source>
        <dbReference type="EMBL" id="ANI91460.1"/>
    </source>
</evidence>
<dbReference type="InterPro" id="IPR000845">
    <property type="entry name" value="Nucleoside_phosphorylase_d"/>
</dbReference>
<dbReference type="Pfam" id="PF01048">
    <property type="entry name" value="PNP_UDP_1"/>
    <property type="match status" value="1"/>
</dbReference>
<accession>A0A173LLJ2</accession>
<gene>
    <name evidence="3" type="ORF">BJL86_0658</name>
</gene>
<feature type="domain" description="Nucleoside phosphorylase" evidence="1">
    <location>
        <begin position="286"/>
        <end position="453"/>
    </location>
</feature>
<dbReference type="PANTHER" id="PTHR43691">
    <property type="entry name" value="URIDINE PHOSPHORYLASE"/>
    <property type="match status" value="1"/>
</dbReference>
<dbReference type="STRING" id="499555.BJL86_0658"/>
<dbReference type="InterPro" id="IPR035994">
    <property type="entry name" value="Nucleoside_phosphorylase_sf"/>
</dbReference>
<evidence type="ECO:0000313" key="4">
    <source>
        <dbReference type="Proteomes" id="UP000186104"/>
    </source>
</evidence>
<dbReference type="Proteomes" id="UP000186104">
    <property type="component" value="Chromosome"/>
</dbReference>
<dbReference type="GO" id="GO:0005829">
    <property type="term" value="C:cytosol"/>
    <property type="evidence" value="ECO:0007669"/>
    <property type="project" value="TreeGrafter"/>
</dbReference>
<organism evidence="3 4">
    <name type="scientific">Dietzia timorensis</name>
    <dbReference type="NCBI Taxonomy" id="499555"/>
    <lineage>
        <taxon>Bacteria</taxon>
        <taxon>Bacillati</taxon>
        <taxon>Actinomycetota</taxon>
        <taxon>Actinomycetes</taxon>
        <taxon>Mycobacteriales</taxon>
        <taxon>Dietziaceae</taxon>
        <taxon>Dietzia</taxon>
    </lineage>
</organism>
<dbReference type="AlphaFoldDB" id="A0A173LLJ2"/>
<dbReference type="NCBIfam" id="TIGR01717">
    <property type="entry name" value="AMP-nucleosdse"/>
    <property type="match status" value="1"/>
</dbReference>
<dbReference type="KEGG" id="dtm:BJL86_0658"/>
<dbReference type="Gene3D" id="3.40.50.1580">
    <property type="entry name" value="Nucleoside phosphorylase domain"/>
    <property type="match status" value="1"/>
</dbReference>
<name>A0A173LLJ2_9ACTN</name>
<dbReference type="RefSeq" id="WP_067476070.1">
    <property type="nucleotide sequence ID" value="NZ_CP015961.1"/>
</dbReference>
<dbReference type="GO" id="GO:0044209">
    <property type="term" value="P:AMP salvage"/>
    <property type="evidence" value="ECO:0007669"/>
    <property type="project" value="InterPro"/>
</dbReference>
<evidence type="ECO:0000259" key="2">
    <source>
        <dbReference type="Pfam" id="PF10423"/>
    </source>
</evidence>
<proteinExistence type="predicted"/>
<feature type="domain" description="AMP nucleoside phosphorylase N-terminal" evidence="2">
    <location>
        <begin position="16"/>
        <end position="165"/>
    </location>
</feature>
<dbReference type="GO" id="GO:0008714">
    <property type="term" value="F:AMP nucleosidase activity"/>
    <property type="evidence" value="ECO:0007669"/>
    <property type="project" value="InterPro"/>
</dbReference>
<dbReference type="InterPro" id="IPR018953">
    <property type="entry name" value="AMP_nucleoside_Pase_N"/>
</dbReference>
<reference evidence="3 4" key="1">
    <citation type="submission" date="2016-06" db="EMBL/GenBank/DDBJ databases">
        <title>Complete genome sequence of a saline-alkali tolerant type strain Dietzia timorensis ID05-A0528T.</title>
        <authorList>
            <person name="Wu X."/>
        </authorList>
    </citation>
    <scope>NUCLEOTIDE SEQUENCE [LARGE SCALE GENOMIC DNA]</scope>
    <source>
        <strain evidence="3 4">ID05-A0528</strain>
    </source>
</reference>
<evidence type="ECO:0000259" key="1">
    <source>
        <dbReference type="Pfam" id="PF01048"/>
    </source>
</evidence>
<dbReference type="EMBL" id="CP015961">
    <property type="protein sequence ID" value="ANI91460.1"/>
    <property type="molecule type" value="Genomic_DNA"/>
</dbReference>
<dbReference type="NCBIfam" id="NF006142">
    <property type="entry name" value="PRK08292.1"/>
    <property type="match status" value="1"/>
</dbReference>
<dbReference type="InterPro" id="IPR011271">
    <property type="entry name" value="AMP_nucleosidase"/>
</dbReference>
<dbReference type="GO" id="GO:0009116">
    <property type="term" value="P:nucleoside metabolic process"/>
    <property type="evidence" value="ECO:0007669"/>
    <property type="project" value="InterPro"/>
</dbReference>